<dbReference type="AlphaFoldDB" id="U1MZ92"/>
<dbReference type="HOGENOM" id="CLU_095571_0_0_2"/>
<reference evidence="1 2" key="1">
    <citation type="journal article" date="2013" name="PLoS ONE">
        <title>Assembly-driven community genomics of a hypersaline microbial ecosystem.</title>
        <authorList>
            <person name="Podell S."/>
            <person name="Ugalde J.A."/>
            <person name="Narasingarao P."/>
            <person name="Banfield J.F."/>
            <person name="Heidelberg K.B."/>
            <person name="Allen E.E."/>
        </authorList>
    </citation>
    <scope>NUCLEOTIDE SEQUENCE [LARGE SCALE GENOMIC DNA]</scope>
    <source>
        <strain evidence="2">J07HQW2</strain>
    </source>
</reference>
<evidence type="ECO:0000313" key="2">
    <source>
        <dbReference type="Proteomes" id="UP000030710"/>
    </source>
</evidence>
<evidence type="ECO:0008006" key="3">
    <source>
        <dbReference type="Google" id="ProtNLM"/>
    </source>
</evidence>
<dbReference type="STRING" id="1238425.J07HQW2_02299"/>
<protein>
    <recommendedName>
        <fullName evidence="3">Conditioned medium-induced protein 4</fullName>
    </recommendedName>
</protein>
<organism evidence="1 2">
    <name type="scientific">Haloquadratum walsbyi J07HQW2</name>
    <dbReference type="NCBI Taxonomy" id="1238425"/>
    <lineage>
        <taxon>Archaea</taxon>
        <taxon>Methanobacteriati</taxon>
        <taxon>Methanobacteriota</taxon>
        <taxon>Stenosarchaea group</taxon>
        <taxon>Halobacteria</taxon>
        <taxon>Halobacteriales</taxon>
        <taxon>Haloferacaceae</taxon>
        <taxon>Haloquadratum</taxon>
    </lineage>
</organism>
<evidence type="ECO:0000313" key="1">
    <source>
        <dbReference type="EMBL" id="ERG95839.1"/>
    </source>
</evidence>
<name>U1MZ92_9EURY</name>
<dbReference type="Proteomes" id="UP000030710">
    <property type="component" value="Unassembled WGS sequence"/>
</dbReference>
<dbReference type="eggNOG" id="arCOG04725">
    <property type="taxonomic scope" value="Archaea"/>
</dbReference>
<sequence length="232" mass="25617">MLGTTFLPETVRPEPMDEKTADLRDIFLETTGTETVTDKQDNDRGSLIDNNDATIEDRLQTIISQLRNQFADDLSVSDEILSQIARGFFDPELNPETQSDTQWSQAADAKLAASIADSDIDADTVFAARMSLHLVTDADREAPFDLDRLRSLLAEGKSTTACAETLETTPTTVDRLQRVIEAEAESRQVSHRFRASLADLLSDNALSERLATDARRDGLEPAIDDLETDVSL</sequence>
<accession>U1MZ92</accession>
<gene>
    <name evidence="1" type="ORF">J07HQW2_02299</name>
</gene>
<proteinExistence type="predicted"/>
<dbReference type="EMBL" id="KE356561">
    <property type="protein sequence ID" value="ERG95839.1"/>
    <property type="molecule type" value="Genomic_DNA"/>
</dbReference>